<dbReference type="Proteomes" id="UP000007054">
    <property type="component" value="Chromosome"/>
</dbReference>
<dbReference type="RefSeq" id="WP_015558094.1">
    <property type="nucleotide sequence ID" value="NC_021039.1"/>
</dbReference>
<name>D4LC42_RUMC1</name>
<organism evidence="1 2">
    <name type="scientific">Ruminococcus champanellensis (strain DSM 18848 / JCM 17042 / KCTC 15320 / 18P13)</name>
    <dbReference type="NCBI Taxonomy" id="213810"/>
    <lineage>
        <taxon>Bacteria</taxon>
        <taxon>Bacillati</taxon>
        <taxon>Bacillota</taxon>
        <taxon>Clostridia</taxon>
        <taxon>Eubacteriales</taxon>
        <taxon>Oscillospiraceae</taxon>
        <taxon>Ruminococcus</taxon>
    </lineage>
</organism>
<gene>
    <name evidence="1" type="ordered locus">RUM_10250</name>
</gene>
<accession>D4LC42</accession>
<dbReference type="PATRIC" id="fig|213810.4.peg.928"/>
<evidence type="ECO:0000313" key="2">
    <source>
        <dbReference type="Proteomes" id="UP000007054"/>
    </source>
</evidence>
<proteinExistence type="predicted"/>
<dbReference type="Pfam" id="PF14435">
    <property type="entry name" value="SUKH-4"/>
    <property type="match status" value="1"/>
</dbReference>
<evidence type="ECO:0000313" key="1">
    <source>
        <dbReference type="EMBL" id="CBL17187.1"/>
    </source>
</evidence>
<dbReference type="GeneID" id="83155779"/>
<sequence>MYEEIQFPSEPILELVFCKPEDTYETVLAGQCYTVVGRDKDLPDRLIGVASDQRVYELDAAQKQVFYAAPDLAIFVRELMLWRSYGKQHPQPDNMTEAQLTAAAAGFREKLTELDRHAFDREDTFWSMVCEELEYGI</sequence>
<keyword evidence="2" id="KW-1185">Reference proteome</keyword>
<dbReference type="InterPro" id="IPR025851">
    <property type="entry name" value="SUKH-4"/>
</dbReference>
<reference evidence="1" key="1">
    <citation type="submission" date="2010-03" db="EMBL/GenBank/DDBJ databases">
        <title>The genome sequence of Ruminococcus sp. 18P13.</title>
        <authorList>
            <consortium name="metaHIT consortium -- http://www.metahit.eu/"/>
            <person name="Pajon A."/>
            <person name="Turner K."/>
            <person name="Parkhill J."/>
            <person name="Bernalier A."/>
        </authorList>
    </citation>
    <scope>NUCLEOTIDE SEQUENCE [LARGE SCALE GENOMIC DNA]</scope>
    <source>
        <strain evidence="1">Type strain: 18P13</strain>
    </source>
</reference>
<dbReference type="HOGENOM" id="CLU_1863706_0_0_9"/>
<dbReference type="EMBL" id="FP929052">
    <property type="protein sequence ID" value="CBL17187.1"/>
    <property type="molecule type" value="Genomic_DNA"/>
</dbReference>
<protein>
    <submittedName>
        <fullName evidence="1">Uncharacterized protein</fullName>
    </submittedName>
</protein>
<reference evidence="1" key="2">
    <citation type="submission" date="2010-03" db="EMBL/GenBank/DDBJ databases">
        <authorList>
            <person name="Pajon A."/>
        </authorList>
    </citation>
    <scope>NUCLEOTIDE SEQUENCE</scope>
    <source>
        <strain evidence="1">Type strain: 18P13</strain>
    </source>
</reference>
<dbReference type="KEGG" id="rch:RUM_10250"/>
<dbReference type="AlphaFoldDB" id="D4LC42"/>